<dbReference type="Proteomes" id="UP000265180">
    <property type="component" value="Chromosome 21"/>
</dbReference>
<dbReference type="Ensembl" id="ENSORLT00020017772.1">
    <property type="protein sequence ID" value="ENSORLP00020010993.1"/>
    <property type="gene ID" value="ENSORLG00020011925.1"/>
</dbReference>
<reference evidence="5" key="3">
    <citation type="submission" date="2025-08" db="UniProtKB">
        <authorList>
            <consortium name="Ensembl"/>
        </authorList>
    </citation>
    <scope>IDENTIFICATION</scope>
    <source>
        <strain evidence="5">HNI</strain>
    </source>
</reference>
<dbReference type="InterPro" id="IPR036179">
    <property type="entry name" value="Ig-like_dom_sf"/>
</dbReference>
<dbReference type="FunFam" id="2.60.40.10:FF:000032">
    <property type="entry name" value="palladin isoform X1"/>
    <property type="match status" value="1"/>
</dbReference>
<sequence length="393" mass="44337">MKQLLNLWHVSTSLTGLKKPAISQKPFFTQPITSCVVPHGEVARFHARVSSMPKPEISWFHNRQPVFPTKNVVFHFDEVTSTATLIIVDAFSEHAGQYTCRAANNAGESVCSATLTITREEEVLEGEPVELKCKLIACPPPTILWFHNNRAIPKERRRRICTESRIHIHNTSLVIESIKDKDSGSYRVMAINSEGSAESTASLLVSLREEQSANYLGFVRRSVQFSCHFKGDPPLTIYWLKNGQPLDHNPDYDIVSKLSNSKLIVFYPTTDHEGIYECIVSNKHGKSMSSATLEISDKKVSRKAGVVQEITVTKELEQEDENLENVLEEELQAYMDPGKATLQKNQFFFPNSPQHPLCQEKQHSSLLEWQDFQSQLFSGFIMAGRSKVLLCTG</sequence>
<dbReference type="SMART" id="SM00408">
    <property type="entry name" value="IGc2"/>
    <property type="match status" value="3"/>
</dbReference>
<keyword evidence="3" id="KW-0393">Immunoglobulin domain</keyword>
<evidence type="ECO:0000259" key="4">
    <source>
        <dbReference type="PROSITE" id="PS50835"/>
    </source>
</evidence>
<proteinExistence type="inferred from homology"/>
<evidence type="ECO:0000256" key="1">
    <source>
        <dbReference type="ARBA" id="ARBA00006692"/>
    </source>
</evidence>
<reference evidence="5 6" key="2">
    <citation type="submission" date="2017-04" db="EMBL/GenBank/DDBJ databases">
        <title>CpG methylation of centromeres and impact of large insertions on vertebrate speciation.</title>
        <authorList>
            <person name="Ichikawa K."/>
            <person name="Yoshimura J."/>
            <person name="Morishita S."/>
        </authorList>
    </citation>
    <scope>NUCLEOTIDE SEQUENCE</scope>
    <source>
        <strain evidence="5 6">HNI</strain>
    </source>
</reference>
<dbReference type="InterPro" id="IPR003598">
    <property type="entry name" value="Ig_sub2"/>
</dbReference>
<dbReference type="PANTHER" id="PTHR47633:SF4">
    <property type="entry name" value="MYOPALLADIN ISOFORM X1"/>
    <property type="match status" value="1"/>
</dbReference>
<reference evidence="5" key="4">
    <citation type="submission" date="2025-09" db="UniProtKB">
        <authorList>
            <consortium name="Ensembl"/>
        </authorList>
    </citation>
    <scope>IDENTIFICATION</scope>
    <source>
        <strain evidence="5">HNI</strain>
    </source>
</reference>
<evidence type="ECO:0000313" key="5">
    <source>
        <dbReference type="Ensembl" id="ENSORLP00020010993.1"/>
    </source>
</evidence>
<dbReference type="AlphaFoldDB" id="A0A3P9KRF5"/>
<dbReference type="CDD" id="cd00096">
    <property type="entry name" value="Ig"/>
    <property type="match status" value="1"/>
</dbReference>
<dbReference type="InterPro" id="IPR007110">
    <property type="entry name" value="Ig-like_dom"/>
</dbReference>
<evidence type="ECO:0000256" key="2">
    <source>
        <dbReference type="ARBA" id="ARBA00023157"/>
    </source>
</evidence>
<name>A0A3P9KRF5_ORYLA</name>
<dbReference type="InterPro" id="IPR003599">
    <property type="entry name" value="Ig_sub"/>
</dbReference>
<dbReference type="FunFam" id="2.60.40.10:FF:000080">
    <property type="entry name" value="Myosin light chain kinase, smooth muscle"/>
    <property type="match status" value="1"/>
</dbReference>
<accession>A0A3P9KRF5</accession>
<dbReference type="SMART" id="SM00409">
    <property type="entry name" value="IG"/>
    <property type="match status" value="3"/>
</dbReference>
<reference key="1">
    <citation type="journal article" date="2007" name="Nature">
        <title>The medaka draft genome and insights into vertebrate genome evolution.</title>
        <authorList>
            <person name="Kasahara M."/>
            <person name="Naruse K."/>
            <person name="Sasaki S."/>
            <person name="Nakatani Y."/>
            <person name="Qu W."/>
            <person name="Ahsan B."/>
            <person name="Yamada T."/>
            <person name="Nagayasu Y."/>
            <person name="Doi K."/>
            <person name="Kasai Y."/>
            <person name="Jindo T."/>
            <person name="Kobayashi D."/>
            <person name="Shimada A."/>
            <person name="Toyoda A."/>
            <person name="Kuroki Y."/>
            <person name="Fujiyama A."/>
            <person name="Sasaki T."/>
            <person name="Shimizu A."/>
            <person name="Asakawa S."/>
            <person name="Shimizu N."/>
            <person name="Hashimoto S."/>
            <person name="Yang J."/>
            <person name="Lee Y."/>
            <person name="Matsushima K."/>
            <person name="Sugano S."/>
            <person name="Sakaizumi M."/>
            <person name="Narita T."/>
            <person name="Ohishi K."/>
            <person name="Haga S."/>
            <person name="Ohta F."/>
            <person name="Nomoto H."/>
            <person name="Nogata K."/>
            <person name="Morishita T."/>
            <person name="Endo T."/>
            <person name="Shin-I T."/>
            <person name="Takeda H."/>
            <person name="Morishita S."/>
            <person name="Kohara Y."/>
        </authorList>
    </citation>
    <scope>NUCLEOTIDE SEQUENCE [LARGE SCALE GENOMIC DNA]</scope>
    <source>
        <strain>Hd-rR</strain>
    </source>
</reference>
<protein>
    <recommendedName>
        <fullName evidence="4">Ig-like domain-containing protein</fullName>
    </recommendedName>
</protein>
<keyword evidence="2" id="KW-1015">Disulfide bond</keyword>
<feature type="domain" description="Ig-like" evidence="4">
    <location>
        <begin position="222"/>
        <end position="296"/>
    </location>
</feature>
<comment type="similarity">
    <text evidence="1">Belongs to the protein kinase superfamily. CAMK Ser/Thr protein kinase family.</text>
</comment>
<feature type="domain" description="Ig-like" evidence="4">
    <location>
        <begin position="20"/>
        <end position="116"/>
    </location>
</feature>
<organism evidence="5 6">
    <name type="scientific">Oryzias latipes</name>
    <name type="common">Japanese rice fish</name>
    <name type="synonym">Japanese killifish</name>
    <dbReference type="NCBI Taxonomy" id="8090"/>
    <lineage>
        <taxon>Eukaryota</taxon>
        <taxon>Metazoa</taxon>
        <taxon>Chordata</taxon>
        <taxon>Craniata</taxon>
        <taxon>Vertebrata</taxon>
        <taxon>Euteleostomi</taxon>
        <taxon>Actinopterygii</taxon>
        <taxon>Neopterygii</taxon>
        <taxon>Teleostei</taxon>
        <taxon>Neoteleostei</taxon>
        <taxon>Acanthomorphata</taxon>
        <taxon>Ovalentaria</taxon>
        <taxon>Atherinomorphae</taxon>
        <taxon>Beloniformes</taxon>
        <taxon>Adrianichthyidae</taxon>
        <taxon>Oryziinae</taxon>
        <taxon>Oryzias</taxon>
    </lineage>
</organism>
<dbReference type="PROSITE" id="PS50835">
    <property type="entry name" value="IG_LIKE"/>
    <property type="match status" value="3"/>
</dbReference>
<dbReference type="Gene3D" id="2.60.40.10">
    <property type="entry name" value="Immunoglobulins"/>
    <property type="match status" value="3"/>
</dbReference>
<evidence type="ECO:0000313" key="6">
    <source>
        <dbReference type="Proteomes" id="UP000265180"/>
    </source>
</evidence>
<dbReference type="InterPro" id="IPR013783">
    <property type="entry name" value="Ig-like_fold"/>
</dbReference>
<dbReference type="PANTHER" id="PTHR47633">
    <property type="entry name" value="IMMUNOGLOBULIN"/>
    <property type="match status" value="1"/>
</dbReference>
<dbReference type="SUPFAM" id="SSF48726">
    <property type="entry name" value="Immunoglobulin"/>
    <property type="match status" value="3"/>
</dbReference>
<evidence type="ECO:0000256" key="3">
    <source>
        <dbReference type="ARBA" id="ARBA00023319"/>
    </source>
</evidence>
<dbReference type="InterPro" id="IPR013098">
    <property type="entry name" value="Ig_I-set"/>
</dbReference>
<feature type="domain" description="Ig-like" evidence="4">
    <location>
        <begin position="125"/>
        <end position="204"/>
    </location>
</feature>
<dbReference type="Pfam" id="PF07679">
    <property type="entry name" value="I-set"/>
    <property type="match status" value="3"/>
</dbReference>